<dbReference type="EMBL" id="FQXK01000017">
    <property type="protein sequence ID" value="SHI22269.1"/>
    <property type="molecule type" value="Genomic_DNA"/>
</dbReference>
<gene>
    <name evidence="2" type="ORF">SAMN02745229_02165</name>
</gene>
<reference evidence="3" key="1">
    <citation type="submission" date="2016-11" db="EMBL/GenBank/DDBJ databases">
        <authorList>
            <person name="Varghese N."/>
            <person name="Submissions S."/>
        </authorList>
    </citation>
    <scope>NUCLEOTIDE SEQUENCE [LARGE SCALE GENOMIC DNA]</scope>
    <source>
        <strain evidence="3">DSM 3071</strain>
    </source>
</reference>
<protein>
    <submittedName>
        <fullName evidence="2">Transglutaminase-like enzyme, putative cysteine protease</fullName>
    </submittedName>
</protein>
<sequence length="261" mass="29673">MKRLYFEYHMKLSFSSEVKEHRFSLKCTPHDTDMQETKGISVSVFPDNITGTDIDSHGNITIFGYTKGSHTSFGFDVKGEVTTGLKEYEKAKELHMLGMYRYQTRITTPGKEILDFAKEIDLDNCLGNKEKAYVIMTALYDKFTYQQGCTDMDTTAEGALEGRCGVCQDYAHIMLSLCRMQSIPCRYVTGMMIGEGHSHAWVEVWDDSKWIGFDPTNNKMVGDEYIKISNGRDFRDCLVNQGMFTGNVNQVQEVSVIVNEV</sequence>
<keyword evidence="3" id="KW-1185">Reference proteome</keyword>
<accession>A0A1M5ZDN1</accession>
<dbReference type="RefSeq" id="WP_073387678.1">
    <property type="nucleotide sequence ID" value="NZ_FQXK01000017.1"/>
</dbReference>
<evidence type="ECO:0000313" key="2">
    <source>
        <dbReference type="EMBL" id="SHI22269.1"/>
    </source>
</evidence>
<dbReference type="SMART" id="SM00460">
    <property type="entry name" value="TGc"/>
    <property type="match status" value="1"/>
</dbReference>
<dbReference type="AlphaFoldDB" id="A0A1M5ZDN1"/>
<name>A0A1M5ZDN1_BUTFI</name>
<dbReference type="PANTHER" id="PTHR33490:SF6">
    <property type="entry name" value="SLL1049 PROTEIN"/>
    <property type="match status" value="1"/>
</dbReference>
<dbReference type="InterPro" id="IPR038765">
    <property type="entry name" value="Papain-like_cys_pep_sf"/>
</dbReference>
<keyword evidence="2" id="KW-0645">Protease</keyword>
<dbReference type="Gene3D" id="3.10.620.30">
    <property type="match status" value="1"/>
</dbReference>
<feature type="domain" description="Transglutaminase-like" evidence="1">
    <location>
        <begin position="159"/>
        <end position="217"/>
    </location>
</feature>
<dbReference type="OrthoDB" id="1817605at2"/>
<organism evidence="2 3">
    <name type="scientific">Butyrivibrio fibrisolvens DSM 3071</name>
    <dbReference type="NCBI Taxonomy" id="1121131"/>
    <lineage>
        <taxon>Bacteria</taxon>
        <taxon>Bacillati</taxon>
        <taxon>Bacillota</taxon>
        <taxon>Clostridia</taxon>
        <taxon>Lachnospirales</taxon>
        <taxon>Lachnospiraceae</taxon>
        <taxon>Butyrivibrio</taxon>
    </lineage>
</organism>
<dbReference type="Pfam" id="PF01841">
    <property type="entry name" value="Transglut_core"/>
    <property type="match status" value="1"/>
</dbReference>
<evidence type="ECO:0000259" key="1">
    <source>
        <dbReference type="SMART" id="SM00460"/>
    </source>
</evidence>
<dbReference type="STRING" id="1121131.SAMN02745229_02165"/>
<evidence type="ECO:0000313" key="3">
    <source>
        <dbReference type="Proteomes" id="UP000184278"/>
    </source>
</evidence>
<dbReference type="InterPro" id="IPR002931">
    <property type="entry name" value="Transglutaminase-like"/>
</dbReference>
<dbReference type="GO" id="GO:0008233">
    <property type="term" value="F:peptidase activity"/>
    <property type="evidence" value="ECO:0007669"/>
    <property type="project" value="UniProtKB-KW"/>
</dbReference>
<dbReference type="Proteomes" id="UP000184278">
    <property type="component" value="Unassembled WGS sequence"/>
</dbReference>
<keyword evidence="2" id="KW-0378">Hydrolase</keyword>
<dbReference type="GO" id="GO:0006508">
    <property type="term" value="P:proteolysis"/>
    <property type="evidence" value="ECO:0007669"/>
    <property type="project" value="UniProtKB-KW"/>
</dbReference>
<dbReference type="PANTHER" id="PTHR33490">
    <property type="entry name" value="BLR5614 PROTEIN-RELATED"/>
    <property type="match status" value="1"/>
</dbReference>
<proteinExistence type="predicted"/>
<dbReference type="SUPFAM" id="SSF54001">
    <property type="entry name" value="Cysteine proteinases"/>
    <property type="match status" value="1"/>
</dbReference>